<evidence type="ECO:0000256" key="3">
    <source>
        <dbReference type="ARBA" id="ARBA00022679"/>
    </source>
</evidence>
<dbReference type="InterPro" id="IPR017441">
    <property type="entry name" value="Protein_kinase_ATP_BS"/>
</dbReference>
<evidence type="ECO:0000256" key="4">
    <source>
        <dbReference type="ARBA" id="ARBA00022741"/>
    </source>
</evidence>
<dbReference type="PROSITE" id="PS00107">
    <property type="entry name" value="PROTEIN_KINASE_ATP"/>
    <property type="match status" value="1"/>
</dbReference>
<keyword evidence="5 11" id="KW-0418">Kinase</keyword>
<protein>
    <submittedName>
        <fullName evidence="11">Cyclin-dependent kinase 4 isoform X1</fullName>
    </submittedName>
</protein>
<dbReference type="SMART" id="SM00220">
    <property type="entry name" value="S_TKc"/>
    <property type="match status" value="1"/>
</dbReference>
<feature type="binding site" evidence="7">
    <location>
        <position position="55"/>
    </location>
    <ligand>
        <name>ATP</name>
        <dbReference type="ChEBI" id="CHEBI:30616"/>
    </ligand>
</feature>
<keyword evidence="2 8" id="KW-0723">Serine/threonine-protein kinase</keyword>
<dbReference type="PROSITE" id="PS50011">
    <property type="entry name" value="PROTEIN_KINASE_DOM"/>
    <property type="match status" value="1"/>
</dbReference>
<dbReference type="Proteomes" id="UP000695000">
    <property type="component" value="Unplaced"/>
</dbReference>
<evidence type="ECO:0000259" key="9">
    <source>
        <dbReference type="PROSITE" id="PS50011"/>
    </source>
</evidence>
<comment type="similarity">
    <text evidence="1">Belongs to the protein kinase superfamily. CMGC Ser/Thr protein kinase family. CDC2/CDKX subfamily.</text>
</comment>
<evidence type="ECO:0000256" key="5">
    <source>
        <dbReference type="ARBA" id="ARBA00022777"/>
    </source>
</evidence>
<dbReference type="PROSITE" id="PS00108">
    <property type="entry name" value="PROTEIN_KINASE_ST"/>
    <property type="match status" value="1"/>
</dbReference>
<dbReference type="PANTHER" id="PTHR24056:SF472">
    <property type="entry name" value="CYCLIN-DEPENDENT KINASE 4, ISOFORM A"/>
    <property type="match status" value="1"/>
</dbReference>
<keyword evidence="6 7" id="KW-0067">ATP-binding</keyword>
<accession>A0ABM1M9S7</accession>
<evidence type="ECO:0000256" key="1">
    <source>
        <dbReference type="ARBA" id="ARBA00006485"/>
    </source>
</evidence>
<keyword evidence="10" id="KW-1185">Reference proteome</keyword>
<dbReference type="Gene3D" id="3.30.200.20">
    <property type="entry name" value="Phosphorylase Kinase, domain 1"/>
    <property type="match status" value="1"/>
</dbReference>
<evidence type="ECO:0000313" key="10">
    <source>
        <dbReference type="Proteomes" id="UP000695000"/>
    </source>
</evidence>
<reference evidence="11" key="1">
    <citation type="submission" date="2025-08" db="UniProtKB">
        <authorList>
            <consortium name="RefSeq"/>
        </authorList>
    </citation>
    <scope>IDENTIFICATION</scope>
    <source>
        <tissue evidence="11">Whole Larva</tissue>
    </source>
</reference>
<dbReference type="InterPro" id="IPR000719">
    <property type="entry name" value="Prot_kinase_dom"/>
</dbReference>
<dbReference type="InterPro" id="IPR011009">
    <property type="entry name" value="Kinase-like_dom_sf"/>
</dbReference>
<dbReference type="GO" id="GO:0016301">
    <property type="term" value="F:kinase activity"/>
    <property type="evidence" value="ECO:0007669"/>
    <property type="project" value="UniProtKB-KW"/>
</dbReference>
<dbReference type="PANTHER" id="PTHR24056">
    <property type="entry name" value="CELL DIVISION PROTEIN KINASE"/>
    <property type="match status" value="1"/>
</dbReference>
<organism evidence="10 11">
    <name type="scientific">Nicrophorus vespilloides</name>
    <name type="common">Boreal carrion beetle</name>
    <dbReference type="NCBI Taxonomy" id="110193"/>
    <lineage>
        <taxon>Eukaryota</taxon>
        <taxon>Metazoa</taxon>
        <taxon>Ecdysozoa</taxon>
        <taxon>Arthropoda</taxon>
        <taxon>Hexapoda</taxon>
        <taxon>Insecta</taxon>
        <taxon>Pterygota</taxon>
        <taxon>Neoptera</taxon>
        <taxon>Endopterygota</taxon>
        <taxon>Coleoptera</taxon>
        <taxon>Polyphaga</taxon>
        <taxon>Staphyliniformia</taxon>
        <taxon>Silphidae</taxon>
        <taxon>Nicrophorinae</taxon>
        <taxon>Nicrophorus</taxon>
    </lineage>
</organism>
<dbReference type="Gene3D" id="1.10.510.10">
    <property type="entry name" value="Transferase(Phosphotransferase) domain 1"/>
    <property type="match status" value="1"/>
</dbReference>
<name>A0ABM1M9S7_NICVS</name>
<dbReference type="InterPro" id="IPR008271">
    <property type="entry name" value="Ser/Thr_kinase_AS"/>
</dbReference>
<dbReference type="SUPFAM" id="SSF56112">
    <property type="entry name" value="Protein kinase-like (PK-like)"/>
    <property type="match status" value="1"/>
</dbReference>
<gene>
    <name evidence="11" type="primary">LOC108558807</name>
</gene>
<evidence type="ECO:0000256" key="8">
    <source>
        <dbReference type="RuleBase" id="RU000304"/>
    </source>
</evidence>
<keyword evidence="3" id="KW-0808">Transferase</keyword>
<evidence type="ECO:0000256" key="7">
    <source>
        <dbReference type="PROSITE-ProRule" id="PRU10141"/>
    </source>
</evidence>
<dbReference type="Pfam" id="PF00069">
    <property type="entry name" value="Pkinase"/>
    <property type="match status" value="1"/>
</dbReference>
<dbReference type="InterPro" id="IPR050108">
    <property type="entry name" value="CDK"/>
</dbReference>
<keyword evidence="4 7" id="KW-0547">Nucleotide-binding</keyword>
<dbReference type="RefSeq" id="XP_017771327.1">
    <property type="nucleotide sequence ID" value="XM_017915838.1"/>
</dbReference>
<dbReference type="GeneID" id="108558807"/>
<evidence type="ECO:0000313" key="11">
    <source>
        <dbReference type="RefSeq" id="XP_017771327.1"/>
    </source>
</evidence>
<sequence length="320" mass="37435">MLNEITHTKSRHFAYRMELVKNSNNYEEMHIIGTGAYGMVYKARDKTSNKMVALKKVKVPLTDDGIPLNTLREIALLKQLDVHEHPNIVRLLDICHGQRLEKELIMFLVFEHLEYDLSMYLEKRSMRNFLEKEIRQMSKEILCGVEFLHSHRIIHRDLKPQNILVTTEGRIKLADFGLAKTYDFDMRLTKVVVTLWYRAPEVLLELSYATPVDIWSVGCIIAELYSLKPLFSGNSEVDQLNRIFRVLGKPLQSEWPKENMSIRYDSFEILDKVDLKDVVPNLSENGYNLIMSMLTFDPMKRNCAFKALQHDYFTEEPLNC</sequence>
<proteinExistence type="inferred from homology"/>
<feature type="domain" description="Protein kinase" evidence="9">
    <location>
        <begin position="26"/>
        <end position="313"/>
    </location>
</feature>
<evidence type="ECO:0000256" key="2">
    <source>
        <dbReference type="ARBA" id="ARBA00022527"/>
    </source>
</evidence>
<evidence type="ECO:0000256" key="6">
    <source>
        <dbReference type="ARBA" id="ARBA00022840"/>
    </source>
</evidence>